<dbReference type="InterPro" id="IPR027417">
    <property type="entry name" value="P-loop_NTPase"/>
</dbReference>
<dbReference type="Gene3D" id="3.40.50.300">
    <property type="entry name" value="P-loop containing nucleotide triphosphate hydrolases"/>
    <property type="match status" value="1"/>
</dbReference>
<dbReference type="Proteomes" id="UP000712281">
    <property type="component" value="Unassembled WGS sequence"/>
</dbReference>
<dbReference type="InterPro" id="IPR036312">
    <property type="entry name" value="Bifun_inhib/LTP/seed_sf"/>
</dbReference>
<keyword evidence="3" id="KW-0378">Hydrolase</keyword>
<dbReference type="SUPFAM" id="SSF47699">
    <property type="entry name" value="Bifunctional inhibitor/lipid-transfer protein/seed storage 2S albumin"/>
    <property type="match status" value="1"/>
</dbReference>
<accession>A0A8S9HIV7</accession>
<dbReference type="Pfam" id="PF03029">
    <property type="entry name" value="ATP_bind_1"/>
    <property type="match status" value="1"/>
</dbReference>
<protein>
    <submittedName>
        <fullName evidence="6">Uncharacterized protein</fullName>
    </submittedName>
</protein>
<keyword evidence="4" id="KW-0342">GTP-binding</keyword>
<dbReference type="PANTHER" id="PTHR42811">
    <property type="entry name" value="SERINE ACETYLTRANSFERASE"/>
    <property type="match status" value="1"/>
</dbReference>
<evidence type="ECO:0000313" key="7">
    <source>
        <dbReference type="Proteomes" id="UP000712281"/>
    </source>
</evidence>
<gene>
    <name evidence="6" type="ORF">F2Q68_00017154</name>
</gene>
<evidence type="ECO:0000256" key="3">
    <source>
        <dbReference type="ARBA" id="ARBA00022801"/>
    </source>
</evidence>
<dbReference type="EMBL" id="QGKW02001940">
    <property type="protein sequence ID" value="KAF2555578.1"/>
    <property type="molecule type" value="Genomic_DNA"/>
</dbReference>
<evidence type="ECO:0000256" key="1">
    <source>
        <dbReference type="ARBA" id="ARBA00005290"/>
    </source>
</evidence>
<name>A0A8S9HIV7_BRACR</name>
<dbReference type="SUPFAM" id="SSF52540">
    <property type="entry name" value="P-loop containing nucleoside triphosphate hydrolases"/>
    <property type="match status" value="1"/>
</dbReference>
<evidence type="ECO:0000256" key="4">
    <source>
        <dbReference type="ARBA" id="ARBA00023134"/>
    </source>
</evidence>
<feature type="chain" id="PRO_5035810032" evidence="5">
    <location>
        <begin position="22"/>
        <end position="267"/>
    </location>
</feature>
<reference evidence="6" key="1">
    <citation type="submission" date="2019-12" db="EMBL/GenBank/DDBJ databases">
        <title>Genome sequencing and annotation of Brassica cretica.</title>
        <authorList>
            <person name="Studholme D.J."/>
            <person name="Sarris P.F."/>
        </authorList>
    </citation>
    <scope>NUCLEOTIDE SEQUENCE</scope>
    <source>
        <strain evidence="6">PFS-001/15</strain>
        <tissue evidence="6">Leaf</tissue>
    </source>
</reference>
<dbReference type="AlphaFoldDB" id="A0A8S9HIV7"/>
<dbReference type="Gene3D" id="1.10.3130.10">
    <property type="entry name" value="serine acetyltransferase, domain 1"/>
    <property type="match status" value="1"/>
</dbReference>
<dbReference type="InterPro" id="IPR042122">
    <property type="entry name" value="Ser_AcTrfase_N_sf"/>
</dbReference>
<evidence type="ECO:0000256" key="5">
    <source>
        <dbReference type="SAM" id="SignalP"/>
    </source>
</evidence>
<sequence length="267" mass="30969">MANKLFLVSATLALFFLLTNASIYRTVVEVEEDDATNPAGPFRIPKCRKEFQQAQHLRACQQWLHKQAMQSDIRELVSLEDVMEEVGLGPNGALMYCMEYLDDSLHDWVDEELDNYRDDDYLIFDCPVANSTMPKQRNLPSPTFDIPNLTSTTWPASLKKSSLTRFEVEKTNLEELTPISVLKESQRWWSWWSFKIAAKERHPAFVHCFLSFKGFLACQAHRIAHKLWTQDRKILAFLIQNREAFAVDFHPGAKIRKGILFDHTTGW</sequence>
<comment type="caution">
    <text evidence="6">The sequence shown here is derived from an EMBL/GenBank/DDBJ whole genome shotgun (WGS) entry which is preliminary data.</text>
</comment>
<feature type="signal peptide" evidence="5">
    <location>
        <begin position="1"/>
        <end position="21"/>
    </location>
</feature>
<evidence type="ECO:0000256" key="2">
    <source>
        <dbReference type="ARBA" id="ARBA00022741"/>
    </source>
</evidence>
<keyword evidence="2" id="KW-0547">Nucleotide-binding</keyword>
<evidence type="ECO:0000313" key="6">
    <source>
        <dbReference type="EMBL" id="KAF2555578.1"/>
    </source>
</evidence>
<keyword evidence="5" id="KW-0732">Signal</keyword>
<dbReference type="GO" id="GO:0016787">
    <property type="term" value="F:hydrolase activity"/>
    <property type="evidence" value="ECO:0007669"/>
    <property type="project" value="UniProtKB-KW"/>
</dbReference>
<comment type="similarity">
    <text evidence="1">Belongs to the GPN-loop GTPase family.</text>
</comment>
<organism evidence="6 7">
    <name type="scientific">Brassica cretica</name>
    <name type="common">Mustard</name>
    <dbReference type="NCBI Taxonomy" id="69181"/>
    <lineage>
        <taxon>Eukaryota</taxon>
        <taxon>Viridiplantae</taxon>
        <taxon>Streptophyta</taxon>
        <taxon>Embryophyta</taxon>
        <taxon>Tracheophyta</taxon>
        <taxon>Spermatophyta</taxon>
        <taxon>Magnoliopsida</taxon>
        <taxon>eudicotyledons</taxon>
        <taxon>Gunneridae</taxon>
        <taxon>Pentapetalae</taxon>
        <taxon>rosids</taxon>
        <taxon>malvids</taxon>
        <taxon>Brassicales</taxon>
        <taxon>Brassicaceae</taxon>
        <taxon>Brassiceae</taxon>
        <taxon>Brassica</taxon>
    </lineage>
</organism>
<dbReference type="InterPro" id="IPR004130">
    <property type="entry name" value="Gpn"/>
</dbReference>
<dbReference type="GO" id="GO:0005525">
    <property type="term" value="F:GTP binding"/>
    <property type="evidence" value="ECO:0007669"/>
    <property type="project" value="UniProtKB-KW"/>
</dbReference>
<proteinExistence type="inferred from homology"/>